<evidence type="ECO:0000256" key="2">
    <source>
        <dbReference type="ARBA" id="ARBA00013194"/>
    </source>
</evidence>
<comment type="catalytic activity">
    <reaction evidence="1 5">
        <text>[protein]-peptidylproline (omega=180) = [protein]-peptidylproline (omega=0)</text>
        <dbReference type="Rhea" id="RHEA:16237"/>
        <dbReference type="Rhea" id="RHEA-COMP:10747"/>
        <dbReference type="Rhea" id="RHEA-COMP:10748"/>
        <dbReference type="ChEBI" id="CHEBI:83833"/>
        <dbReference type="ChEBI" id="CHEBI:83834"/>
        <dbReference type="EC" id="5.2.1.8"/>
    </reaction>
</comment>
<dbReference type="InterPro" id="IPR001179">
    <property type="entry name" value="PPIase_FKBP_dom"/>
</dbReference>
<dbReference type="InterPro" id="IPR046357">
    <property type="entry name" value="PPIase_dom_sf"/>
</dbReference>
<dbReference type="GO" id="GO:0003755">
    <property type="term" value="F:peptidyl-prolyl cis-trans isomerase activity"/>
    <property type="evidence" value="ECO:0007669"/>
    <property type="project" value="UniProtKB-KW"/>
</dbReference>
<evidence type="ECO:0000313" key="9">
    <source>
        <dbReference type="Proteomes" id="UP001516023"/>
    </source>
</evidence>
<dbReference type="PROSITE" id="PS50059">
    <property type="entry name" value="FKBP_PPIASE"/>
    <property type="match status" value="1"/>
</dbReference>
<reference evidence="8 9" key="1">
    <citation type="journal article" date="2020" name="G3 (Bethesda)">
        <title>Improved Reference Genome for Cyclotella cryptica CCMP332, a Model for Cell Wall Morphogenesis, Salinity Adaptation, and Lipid Production in Diatoms (Bacillariophyta).</title>
        <authorList>
            <person name="Roberts W.R."/>
            <person name="Downey K.M."/>
            <person name="Ruck E.C."/>
            <person name="Traller J.C."/>
            <person name="Alverson A.J."/>
        </authorList>
    </citation>
    <scope>NUCLEOTIDE SEQUENCE [LARGE SCALE GENOMIC DNA]</scope>
    <source>
        <strain evidence="8 9">CCMP332</strain>
    </source>
</reference>
<comment type="caution">
    <text evidence="8">The sequence shown here is derived from an EMBL/GenBank/DDBJ whole genome shotgun (WGS) entry which is preliminary data.</text>
</comment>
<proteinExistence type="predicted"/>
<accession>A0ABD3QIS1</accession>
<protein>
    <recommendedName>
        <fullName evidence="2 5">peptidylprolyl isomerase</fullName>
        <ecNumber evidence="2 5">5.2.1.8</ecNumber>
    </recommendedName>
</protein>
<dbReference type="Gene3D" id="3.10.50.40">
    <property type="match status" value="1"/>
</dbReference>
<feature type="region of interest" description="Disordered" evidence="6">
    <location>
        <begin position="67"/>
        <end position="165"/>
    </location>
</feature>
<gene>
    <name evidence="8" type="ORF">HJC23_003659</name>
</gene>
<feature type="compositionally biased region" description="Polar residues" evidence="6">
    <location>
        <begin position="96"/>
        <end position="113"/>
    </location>
</feature>
<dbReference type="Proteomes" id="UP001516023">
    <property type="component" value="Unassembled WGS sequence"/>
</dbReference>
<evidence type="ECO:0000256" key="5">
    <source>
        <dbReference type="PROSITE-ProRule" id="PRU00277"/>
    </source>
</evidence>
<dbReference type="EC" id="5.2.1.8" evidence="2 5"/>
<dbReference type="SUPFAM" id="SSF54534">
    <property type="entry name" value="FKBP-like"/>
    <property type="match status" value="1"/>
</dbReference>
<keyword evidence="9" id="KW-1185">Reference proteome</keyword>
<name>A0ABD3QIS1_9STRA</name>
<evidence type="ECO:0000256" key="4">
    <source>
        <dbReference type="ARBA" id="ARBA00023235"/>
    </source>
</evidence>
<dbReference type="AlphaFoldDB" id="A0ABD3QIS1"/>
<feature type="region of interest" description="Disordered" evidence="6">
    <location>
        <begin position="17"/>
        <end position="55"/>
    </location>
</feature>
<feature type="compositionally biased region" description="Basic residues" evidence="6">
    <location>
        <begin position="132"/>
        <end position="145"/>
    </location>
</feature>
<sequence>MEGHSTQHIRHYSKFCTPLATPNRAPPNVGTTSHTKVFPMGRRKRLKNEDDADDDTLDNYEREWLSQRKSSKISTTSKRQKITDDAEAKQIVGKNDVSTNSPTISDAKTSSNDIDTKGPTGVTEEDKVERMRLKRQRHKERRKEKKAIATTNEERKRKCKSDLERRAEKENRLLIEKNKKSKEKHPVQSFRALHKGVKYLDLVVGKGPTVQHRKKVRVSYTLRAKSHTTGKILDSSHNFGFRLGKGEVIHGWDIGLEGMRVGGIRRLIVPPLAGYGNNKDVGAGRGGDLFFEIELLHVAP</sequence>
<keyword evidence="3 5" id="KW-0697">Rotamase</keyword>
<dbReference type="PANTHER" id="PTHR43811:SF19">
    <property type="entry name" value="39 KDA FK506-BINDING NUCLEAR PROTEIN"/>
    <property type="match status" value="1"/>
</dbReference>
<organism evidence="8 9">
    <name type="scientific">Cyclotella cryptica</name>
    <dbReference type="NCBI Taxonomy" id="29204"/>
    <lineage>
        <taxon>Eukaryota</taxon>
        <taxon>Sar</taxon>
        <taxon>Stramenopiles</taxon>
        <taxon>Ochrophyta</taxon>
        <taxon>Bacillariophyta</taxon>
        <taxon>Coscinodiscophyceae</taxon>
        <taxon>Thalassiosirophycidae</taxon>
        <taxon>Stephanodiscales</taxon>
        <taxon>Stephanodiscaceae</taxon>
        <taxon>Cyclotella</taxon>
    </lineage>
</organism>
<evidence type="ECO:0000256" key="1">
    <source>
        <dbReference type="ARBA" id="ARBA00000971"/>
    </source>
</evidence>
<evidence type="ECO:0000259" key="7">
    <source>
        <dbReference type="PROSITE" id="PS50059"/>
    </source>
</evidence>
<feature type="compositionally biased region" description="Basic and acidic residues" evidence="6">
    <location>
        <begin position="152"/>
        <end position="165"/>
    </location>
</feature>
<keyword evidence="4 5" id="KW-0413">Isomerase</keyword>
<dbReference type="Pfam" id="PF00254">
    <property type="entry name" value="FKBP_C"/>
    <property type="match status" value="1"/>
</dbReference>
<feature type="domain" description="PPIase FKBP-type" evidence="7">
    <location>
        <begin position="213"/>
        <end position="299"/>
    </location>
</feature>
<dbReference type="PANTHER" id="PTHR43811">
    <property type="entry name" value="FKBP-TYPE PEPTIDYL-PROLYL CIS-TRANS ISOMERASE FKPA"/>
    <property type="match status" value="1"/>
</dbReference>
<evidence type="ECO:0000313" key="8">
    <source>
        <dbReference type="EMBL" id="KAL3800363.1"/>
    </source>
</evidence>
<evidence type="ECO:0000256" key="3">
    <source>
        <dbReference type="ARBA" id="ARBA00023110"/>
    </source>
</evidence>
<evidence type="ECO:0000256" key="6">
    <source>
        <dbReference type="SAM" id="MobiDB-lite"/>
    </source>
</evidence>
<dbReference type="EMBL" id="JABMIG020000033">
    <property type="protein sequence ID" value="KAL3800363.1"/>
    <property type="molecule type" value="Genomic_DNA"/>
</dbReference>